<dbReference type="Proteomes" id="UP000006764">
    <property type="component" value="Chromosome"/>
</dbReference>
<keyword evidence="1" id="KW-0472">Membrane</keyword>
<name>A0A0B4XKJ4_9GAMM</name>
<evidence type="ECO:0000313" key="3">
    <source>
        <dbReference type="Proteomes" id="UP000006764"/>
    </source>
</evidence>
<organism evidence="2 3">
    <name type="scientific">Isoalcanivorax pacificus W11-5</name>
    <dbReference type="NCBI Taxonomy" id="391936"/>
    <lineage>
        <taxon>Bacteria</taxon>
        <taxon>Pseudomonadati</taxon>
        <taxon>Pseudomonadota</taxon>
        <taxon>Gammaproteobacteria</taxon>
        <taxon>Oceanospirillales</taxon>
        <taxon>Alcanivoracaceae</taxon>
        <taxon>Isoalcanivorax</taxon>
    </lineage>
</organism>
<dbReference type="OrthoDB" id="9813804at2"/>
<feature type="transmembrane region" description="Helical" evidence="1">
    <location>
        <begin position="6"/>
        <end position="26"/>
    </location>
</feature>
<sequence>MINSLLASVFVLSGCFFMLLAGLGALRMPDLLMRMHATTKAGALGIGLIMVGVAIHFLDSGVTTRVMAIVLFIILTAPVAAHAIGRAGYFVGVPLWEHMVKDELKGRYNEETHTLASPPEDEH</sequence>
<dbReference type="KEGG" id="apac:S7S_06000"/>
<keyword evidence="1" id="KW-0812">Transmembrane</keyword>
<keyword evidence="3" id="KW-1185">Reference proteome</keyword>
<dbReference type="PANTHER" id="PTHR34703">
    <property type="entry name" value="ANTIPORTER SUBUNIT MNHG2-RELATED"/>
    <property type="match status" value="1"/>
</dbReference>
<proteinExistence type="predicted"/>
<dbReference type="STRING" id="391936.S7S_06000"/>
<dbReference type="HOGENOM" id="CLU_121334_0_0_6"/>
<dbReference type="NCBIfam" id="TIGR01300">
    <property type="entry name" value="CPA3_mnhG_phaG"/>
    <property type="match status" value="1"/>
</dbReference>
<evidence type="ECO:0000256" key="1">
    <source>
        <dbReference type="SAM" id="Phobius"/>
    </source>
</evidence>
<dbReference type="AlphaFoldDB" id="A0A0B4XKJ4"/>
<dbReference type="RefSeq" id="WP_008737971.1">
    <property type="nucleotide sequence ID" value="NZ_CP004387.1"/>
</dbReference>
<feature type="transmembrane region" description="Helical" evidence="1">
    <location>
        <begin position="64"/>
        <end position="84"/>
    </location>
</feature>
<dbReference type="EMBL" id="CP004387">
    <property type="protein sequence ID" value="AJD47616.1"/>
    <property type="molecule type" value="Genomic_DNA"/>
</dbReference>
<accession>A0A0B4XKJ4</accession>
<dbReference type="NCBIfam" id="NF009314">
    <property type="entry name" value="PRK12674.1-2"/>
    <property type="match status" value="1"/>
</dbReference>
<evidence type="ECO:0000313" key="2">
    <source>
        <dbReference type="EMBL" id="AJD47616.1"/>
    </source>
</evidence>
<keyword evidence="1" id="KW-1133">Transmembrane helix</keyword>
<dbReference type="InterPro" id="IPR005133">
    <property type="entry name" value="PhaG_MnhG_YufB"/>
</dbReference>
<feature type="transmembrane region" description="Helical" evidence="1">
    <location>
        <begin position="38"/>
        <end position="58"/>
    </location>
</feature>
<dbReference type="PANTHER" id="PTHR34703:SF1">
    <property type="entry name" value="ANTIPORTER SUBUNIT MNHG2-RELATED"/>
    <property type="match status" value="1"/>
</dbReference>
<dbReference type="Pfam" id="PF03334">
    <property type="entry name" value="PhaG_MnhG_YufB"/>
    <property type="match status" value="1"/>
</dbReference>
<dbReference type="GO" id="GO:0015385">
    <property type="term" value="F:sodium:proton antiporter activity"/>
    <property type="evidence" value="ECO:0007669"/>
    <property type="project" value="TreeGrafter"/>
</dbReference>
<protein>
    <submittedName>
        <fullName evidence="2">Monovalent cation/proton antiporter, MnhG/PhaG subunit</fullName>
    </submittedName>
</protein>
<gene>
    <name evidence="2" type="ORF">S7S_06000</name>
</gene>
<reference evidence="2 3" key="1">
    <citation type="journal article" date="2012" name="J. Bacteriol.">
        <title>Genome sequence of an alkane-degrading bacterium, Alcanivorax pacificus type strain W11-5, isolated from deep sea sediment.</title>
        <authorList>
            <person name="Lai Q."/>
            <person name="Shao Z."/>
        </authorList>
    </citation>
    <scope>NUCLEOTIDE SEQUENCE [LARGE SCALE GENOMIC DNA]</scope>
    <source>
        <strain evidence="2 3">W11-5</strain>
    </source>
</reference>